<dbReference type="Pfam" id="PF00013">
    <property type="entry name" value="KH_1"/>
    <property type="match status" value="3"/>
</dbReference>
<feature type="compositionally biased region" description="Pro residues" evidence="3">
    <location>
        <begin position="382"/>
        <end position="407"/>
    </location>
</feature>
<dbReference type="CDD" id="cd22460">
    <property type="entry name" value="KH-I_PEPPER_rpt2_like"/>
    <property type="match status" value="1"/>
</dbReference>
<evidence type="ECO:0000313" key="6">
    <source>
        <dbReference type="Proteomes" id="UP000324897"/>
    </source>
</evidence>
<feature type="region of interest" description="Disordered" evidence="3">
    <location>
        <begin position="530"/>
        <end position="586"/>
    </location>
</feature>
<keyword evidence="2" id="KW-0694">RNA-binding</keyword>
<dbReference type="InterPro" id="IPR004087">
    <property type="entry name" value="KH_dom"/>
</dbReference>
<dbReference type="CDD" id="cd22459">
    <property type="entry name" value="KH-I_PEPPER_rpt1_like"/>
    <property type="match status" value="1"/>
</dbReference>
<evidence type="ECO:0000256" key="1">
    <source>
        <dbReference type="ARBA" id="ARBA00022737"/>
    </source>
</evidence>
<dbReference type="EMBL" id="RWGY01000002">
    <property type="protein sequence ID" value="TVU49305.1"/>
    <property type="molecule type" value="Genomic_DNA"/>
</dbReference>
<proteinExistence type="predicted"/>
<feature type="non-terminal residue" evidence="5">
    <location>
        <position position="1"/>
    </location>
</feature>
<evidence type="ECO:0000259" key="4">
    <source>
        <dbReference type="SMART" id="SM00322"/>
    </source>
</evidence>
<feature type="compositionally biased region" description="Low complexity" evidence="3">
    <location>
        <begin position="547"/>
        <end position="565"/>
    </location>
</feature>
<dbReference type="Gene3D" id="3.30.1370.10">
    <property type="entry name" value="K Homology domain, type 1"/>
    <property type="match status" value="1"/>
</dbReference>
<feature type="domain" description="K Homology" evidence="4">
    <location>
        <begin position="292"/>
        <end position="365"/>
    </location>
</feature>
<dbReference type="Gene3D" id="3.30.310.210">
    <property type="match status" value="1"/>
</dbReference>
<dbReference type="AlphaFoldDB" id="A0A5J9WMZ0"/>
<feature type="compositionally biased region" description="Basic residues" evidence="3">
    <location>
        <begin position="54"/>
        <end position="64"/>
    </location>
</feature>
<dbReference type="Proteomes" id="UP000324897">
    <property type="component" value="Chromosome 6"/>
</dbReference>
<dbReference type="SUPFAM" id="SSF54791">
    <property type="entry name" value="Eukaryotic type KH-domain (KH-domain type I)"/>
    <property type="match status" value="3"/>
</dbReference>
<accession>A0A5J9WMZ0</accession>
<dbReference type="PROSITE" id="PS50084">
    <property type="entry name" value="KH_TYPE_1"/>
    <property type="match status" value="3"/>
</dbReference>
<reference evidence="5 6" key="1">
    <citation type="journal article" date="2019" name="Sci. Rep.">
        <title>A high-quality genome of Eragrostis curvula grass provides insights into Poaceae evolution and supports new strategies to enhance forage quality.</title>
        <authorList>
            <person name="Carballo J."/>
            <person name="Santos B.A.C.M."/>
            <person name="Zappacosta D."/>
            <person name="Garbus I."/>
            <person name="Selva J.P."/>
            <person name="Gallo C.A."/>
            <person name="Diaz A."/>
            <person name="Albertini E."/>
            <person name="Caccamo M."/>
            <person name="Echenique V."/>
        </authorList>
    </citation>
    <scope>NUCLEOTIDE SEQUENCE [LARGE SCALE GENOMIC DNA]</scope>
    <source>
        <strain evidence="6">cv. Victoria</strain>
        <tissue evidence="5">Leaf</tissue>
    </source>
</reference>
<feature type="compositionally biased region" description="Basic and acidic residues" evidence="3">
    <location>
        <begin position="101"/>
        <end position="117"/>
    </location>
</feature>
<sequence length="586" mass="63263">MDSEDPPLSGTNKNLGPIRLCTLNQTEPHEHTPPPKSAAPVLPRLRQNPPPPLPRRRRRRRRRPGVLSGEALPTDYMDGQVENPVEDTMSGVPTNLDNEEQPNRGVEEQLQEEQEKPYDAEPKYLNHEELGNPEQSDVNVENVVDLNKEEQAIPPQEEAANAYGEEAEAKQQDIAVPEPEEKKWPGWPGESVFRILVPAQKVGAVIGRKGDFIKKMCEDSKARIKVLEGPQGATERAIPVEELHMLSRVMISAKDEPDAELPPAVDGLLRVHKRITDGLDSEPDQPQRGAATVGPTRLLVPASQAGSLIGKQGATIKSIQDASKCVLRILENVPPVALNDDRVVEIQGEPLAAHKAVELIASHLRKFLVDRSMKAHNVPREQPMPPPQPWGPPPPWGHPPNMPPPGPGYGGNPQYMPPRPQDNYYPPPEMPPVEKQPHYGISSYGRDAPPSAPSGNTHGSSQVTHSMQVPLSYADAVIGAAGASISYIRRHSGATISIQEGVPGEMTVEITGTASQVQTAQQLIKNFMAEASPQGPPPAPAPPAQDSGYNSYAPYGGASYGSPPGATGPGPQGNYGSAPYPPSYGY</sequence>
<protein>
    <recommendedName>
        <fullName evidence="4">K Homology domain-containing protein</fullName>
    </recommendedName>
</protein>
<evidence type="ECO:0000313" key="5">
    <source>
        <dbReference type="EMBL" id="TVU49305.1"/>
    </source>
</evidence>
<comment type="caution">
    <text evidence="5">The sequence shown here is derived from an EMBL/GenBank/DDBJ whole genome shotgun (WGS) entry which is preliminary data.</text>
</comment>
<feature type="domain" description="K Homology" evidence="4">
    <location>
        <begin position="461"/>
        <end position="529"/>
    </location>
</feature>
<feature type="region of interest" description="Disordered" evidence="3">
    <location>
        <begin position="1"/>
        <end position="117"/>
    </location>
</feature>
<dbReference type="PANTHER" id="PTHR10288">
    <property type="entry name" value="KH DOMAIN CONTAINING RNA BINDING PROTEIN"/>
    <property type="match status" value="1"/>
</dbReference>
<feature type="compositionally biased region" description="Pro residues" evidence="3">
    <location>
        <begin position="534"/>
        <end position="543"/>
    </location>
</feature>
<evidence type="ECO:0000256" key="2">
    <source>
        <dbReference type="PROSITE-ProRule" id="PRU00117"/>
    </source>
</evidence>
<evidence type="ECO:0000256" key="3">
    <source>
        <dbReference type="SAM" id="MobiDB-lite"/>
    </source>
</evidence>
<dbReference type="GO" id="GO:0003723">
    <property type="term" value="F:RNA binding"/>
    <property type="evidence" value="ECO:0007669"/>
    <property type="project" value="UniProtKB-UniRule"/>
</dbReference>
<dbReference type="InterPro" id="IPR036612">
    <property type="entry name" value="KH_dom_type_1_sf"/>
</dbReference>
<keyword evidence="1" id="KW-0677">Repeat</keyword>
<dbReference type="InterPro" id="IPR004088">
    <property type="entry name" value="KH_dom_type_1"/>
</dbReference>
<dbReference type="Gramene" id="TVU49305">
    <property type="protein sequence ID" value="TVU49305"/>
    <property type="gene ID" value="EJB05_00613"/>
</dbReference>
<gene>
    <name evidence="5" type="ORF">EJB05_00613</name>
</gene>
<feature type="region of interest" description="Disordered" evidence="3">
    <location>
        <begin position="377"/>
        <end position="464"/>
    </location>
</feature>
<dbReference type="SMART" id="SM00322">
    <property type="entry name" value="KH"/>
    <property type="match status" value="3"/>
</dbReference>
<dbReference type="OrthoDB" id="442947at2759"/>
<feature type="compositionally biased region" description="Pro residues" evidence="3">
    <location>
        <begin position="415"/>
        <end position="431"/>
    </location>
</feature>
<keyword evidence="6" id="KW-1185">Reference proteome</keyword>
<feature type="compositionally biased region" description="Polar residues" evidence="3">
    <location>
        <begin position="453"/>
        <end position="464"/>
    </location>
</feature>
<feature type="domain" description="K Homology" evidence="4">
    <location>
        <begin position="189"/>
        <end position="273"/>
    </location>
</feature>
<name>A0A5J9WMZ0_9POAL</name>
<organism evidence="5 6">
    <name type="scientific">Eragrostis curvula</name>
    <name type="common">weeping love grass</name>
    <dbReference type="NCBI Taxonomy" id="38414"/>
    <lineage>
        <taxon>Eukaryota</taxon>
        <taxon>Viridiplantae</taxon>
        <taxon>Streptophyta</taxon>
        <taxon>Embryophyta</taxon>
        <taxon>Tracheophyta</taxon>
        <taxon>Spermatophyta</taxon>
        <taxon>Magnoliopsida</taxon>
        <taxon>Liliopsida</taxon>
        <taxon>Poales</taxon>
        <taxon>Poaceae</taxon>
        <taxon>PACMAD clade</taxon>
        <taxon>Chloridoideae</taxon>
        <taxon>Eragrostideae</taxon>
        <taxon>Eragrostidinae</taxon>
        <taxon>Eragrostis</taxon>
    </lineage>
</organism>
<dbReference type="CDD" id="cd22461">
    <property type="entry name" value="KH-I_PEPPER_like_rpt3"/>
    <property type="match status" value="1"/>
</dbReference>